<evidence type="ECO:0000313" key="1">
    <source>
        <dbReference type="EMBL" id="MDU0807499.1"/>
    </source>
</evidence>
<accession>A0ABU3TNR1</accession>
<sequence length="346" mass="39471">MKKALAFLVLIVLLGVLGISSSDQAMRWISKARYQQQGNLGSDKYRFGDLYGLTYLPAFRLEKDTSLISNQYTSPGLRDTDLYIIGDSYLYSYMQMDTSNFARAKRLDFRKWSDGGGAPIAFTPSSHKKVLLIESVERNIWNVIDIMRVKAHLEGYRAPLTWDEKLNACLADALYDPNLEQNIDFTLFNFQALSFIKSFKAQGNLSLFNRTTADVVLSEDQKFLYMKETMDSMQKGSSFYPLRSQNIQDLLGRMAKIEQYAESRGFDEVVFSFIPNPVAITQTESTPTNHLIPSLAYANQGRLNLVDPTQVLIKGGKSYFFRSDSHWNQQGAQAWLNQLNQYLLKL</sequence>
<keyword evidence="2" id="KW-1185">Reference proteome</keyword>
<reference evidence="1 2" key="1">
    <citation type="submission" date="2023-09" db="EMBL/GenBank/DDBJ databases">
        <title>Aquirufa genomes.</title>
        <authorList>
            <person name="Pitt A."/>
        </authorList>
    </citation>
    <scope>NUCLEOTIDE SEQUENCE [LARGE SCALE GENOMIC DNA]</scope>
    <source>
        <strain evidence="1 2">LEOWEIH-7C</strain>
    </source>
</reference>
<dbReference type="Proteomes" id="UP001249959">
    <property type="component" value="Unassembled WGS sequence"/>
</dbReference>
<dbReference type="EMBL" id="JAVNWW010000001">
    <property type="protein sequence ID" value="MDU0807499.1"/>
    <property type="molecule type" value="Genomic_DNA"/>
</dbReference>
<protein>
    <recommendedName>
        <fullName evidence="3">AlgX/AlgJ SGNH hydrolase-like domain-containing protein</fullName>
    </recommendedName>
</protein>
<evidence type="ECO:0008006" key="3">
    <source>
        <dbReference type="Google" id="ProtNLM"/>
    </source>
</evidence>
<dbReference type="RefSeq" id="WP_316070061.1">
    <property type="nucleotide sequence ID" value="NZ_JAVNWW010000001.1"/>
</dbReference>
<proteinExistence type="predicted"/>
<name>A0ABU3TNR1_9BACT</name>
<comment type="caution">
    <text evidence="1">The sequence shown here is derived from an EMBL/GenBank/DDBJ whole genome shotgun (WGS) entry which is preliminary data.</text>
</comment>
<organism evidence="1 2">
    <name type="scientific">Aquirufa regiilacus</name>
    <dbReference type="NCBI Taxonomy" id="3024868"/>
    <lineage>
        <taxon>Bacteria</taxon>
        <taxon>Pseudomonadati</taxon>
        <taxon>Bacteroidota</taxon>
        <taxon>Cytophagia</taxon>
        <taxon>Cytophagales</taxon>
        <taxon>Flectobacillaceae</taxon>
        <taxon>Aquirufa</taxon>
    </lineage>
</organism>
<gene>
    <name evidence="1" type="ORF">PQG45_00465</name>
</gene>
<evidence type="ECO:0000313" key="2">
    <source>
        <dbReference type="Proteomes" id="UP001249959"/>
    </source>
</evidence>